<feature type="compositionally biased region" description="Basic and acidic residues" evidence="1">
    <location>
        <begin position="102"/>
        <end position="117"/>
    </location>
</feature>
<feature type="compositionally biased region" description="Basic and acidic residues" evidence="1">
    <location>
        <begin position="136"/>
        <end position="158"/>
    </location>
</feature>
<reference evidence="2" key="2">
    <citation type="submission" date="2021-12" db="EMBL/GenBank/DDBJ databases">
        <title>Resequencing data analysis of finger millet.</title>
        <authorList>
            <person name="Hatakeyama M."/>
            <person name="Aluri S."/>
            <person name="Balachadran M.T."/>
            <person name="Sivarajan S.R."/>
            <person name="Poveda L."/>
            <person name="Shimizu-Inatsugi R."/>
            <person name="Schlapbach R."/>
            <person name="Sreeman S.M."/>
            <person name="Shimizu K.K."/>
        </authorList>
    </citation>
    <scope>NUCLEOTIDE SEQUENCE</scope>
</reference>
<organism evidence="2 3">
    <name type="scientific">Eleusine coracana subsp. coracana</name>
    <dbReference type="NCBI Taxonomy" id="191504"/>
    <lineage>
        <taxon>Eukaryota</taxon>
        <taxon>Viridiplantae</taxon>
        <taxon>Streptophyta</taxon>
        <taxon>Embryophyta</taxon>
        <taxon>Tracheophyta</taxon>
        <taxon>Spermatophyta</taxon>
        <taxon>Magnoliopsida</taxon>
        <taxon>Liliopsida</taxon>
        <taxon>Poales</taxon>
        <taxon>Poaceae</taxon>
        <taxon>PACMAD clade</taxon>
        <taxon>Chloridoideae</taxon>
        <taxon>Cynodonteae</taxon>
        <taxon>Eleusininae</taxon>
        <taxon>Eleusine</taxon>
    </lineage>
</organism>
<dbReference type="Proteomes" id="UP001054889">
    <property type="component" value="Unassembled WGS sequence"/>
</dbReference>
<feature type="region of interest" description="Disordered" evidence="1">
    <location>
        <begin position="76"/>
        <end position="168"/>
    </location>
</feature>
<evidence type="ECO:0000313" key="3">
    <source>
        <dbReference type="Proteomes" id="UP001054889"/>
    </source>
</evidence>
<evidence type="ECO:0000256" key="1">
    <source>
        <dbReference type="SAM" id="MobiDB-lite"/>
    </source>
</evidence>
<accession>A0AAV5DZC5</accession>
<gene>
    <name evidence="2" type="primary">gb03393</name>
    <name evidence="2" type="ORF">PR202_gb03393</name>
</gene>
<feature type="compositionally biased region" description="Basic residues" evidence="1">
    <location>
        <begin position="77"/>
        <end position="88"/>
    </location>
</feature>
<comment type="caution">
    <text evidence="2">The sequence shown here is derived from an EMBL/GenBank/DDBJ whole genome shotgun (WGS) entry which is preliminary data.</text>
</comment>
<dbReference type="AlphaFoldDB" id="A0AAV5DZC5"/>
<evidence type="ECO:0000313" key="2">
    <source>
        <dbReference type="EMBL" id="GJN16408.1"/>
    </source>
</evidence>
<name>A0AAV5DZC5_ELECO</name>
<reference evidence="2" key="1">
    <citation type="journal article" date="2018" name="DNA Res.">
        <title>Multiple hybrid de novo genome assembly of finger millet, an orphan allotetraploid crop.</title>
        <authorList>
            <person name="Hatakeyama M."/>
            <person name="Aluri S."/>
            <person name="Balachadran M.T."/>
            <person name="Sivarajan S.R."/>
            <person name="Patrignani A."/>
            <person name="Gruter S."/>
            <person name="Poveda L."/>
            <person name="Shimizu-Inatsugi R."/>
            <person name="Baeten J."/>
            <person name="Francoijs K.J."/>
            <person name="Nataraja K.N."/>
            <person name="Reddy Y.A.N."/>
            <person name="Phadnis S."/>
            <person name="Ravikumar R.L."/>
            <person name="Schlapbach R."/>
            <person name="Sreeman S.M."/>
            <person name="Shimizu K.K."/>
        </authorList>
    </citation>
    <scope>NUCLEOTIDE SEQUENCE</scope>
</reference>
<keyword evidence="3" id="KW-1185">Reference proteome</keyword>
<proteinExistence type="predicted"/>
<protein>
    <submittedName>
        <fullName evidence="2">Uncharacterized protein</fullName>
    </submittedName>
</protein>
<sequence>MKEAGKQNNLPLKTEVVNSLSASLKNSCCSSQVLKERRSQQAAKATKMSALGQGCVSDDEPNRITKGVVRILAPKGAPHRHQWLRQPRHAVDVPNRRSIGPQRKDRGETPRERRWRSDAAMADGAELMEDSAAAERQGRDAEGAAAERRGDGGRKIGDGDWDGIGNDG</sequence>
<dbReference type="EMBL" id="BQKI01000072">
    <property type="protein sequence ID" value="GJN16408.1"/>
    <property type="molecule type" value="Genomic_DNA"/>
</dbReference>